<reference evidence="1 2" key="1">
    <citation type="journal article" date="2018" name="Nat. Ecol. Evol.">
        <title>Pezizomycetes genomes reveal the molecular basis of ectomycorrhizal truffle lifestyle.</title>
        <authorList>
            <person name="Murat C."/>
            <person name="Payen T."/>
            <person name="Noel B."/>
            <person name="Kuo A."/>
            <person name="Morin E."/>
            <person name="Chen J."/>
            <person name="Kohler A."/>
            <person name="Krizsan K."/>
            <person name="Balestrini R."/>
            <person name="Da Silva C."/>
            <person name="Montanini B."/>
            <person name="Hainaut M."/>
            <person name="Levati E."/>
            <person name="Barry K.W."/>
            <person name="Belfiori B."/>
            <person name="Cichocki N."/>
            <person name="Clum A."/>
            <person name="Dockter R.B."/>
            <person name="Fauchery L."/>
            <person name="Guy J."/>
            <person name="Iotti M."/>
            <person name="Le Tacon F."/>
            <person name="Lindquist E.A."/>
            <person name="Lipzen A."/>
            <person name="Malagnac F."/>
            <person name="Mello A."/>
            <person name="Molinier V."/>
            <person name="Miyauchi S."/>
            <person name="Poulain J."/>
            <person name="Riccioni C."/>
            <person name="Rubini A."/>
            <person name="Sitrit Y."/>
            <person name="Splivallo R."/>
            <person name="Traeger S."/>
            <person name="Wang M."/>
            <person name="Zifcakova L."/>
            <person name="Wipf D."/>
            <person name="Zambonelli A."/>
            <person name="Paolocci F."/>
            <person name="Nowrousian M."/>
            <person name="Ottonello S."/>
            <person name="Baldrian P."/>
            <person name="Spatafora J.W."/>
            <person name="Henrissat B."/>
            <person name="Nagy L.G."/>
            <person name="Aury J.M."/>
            <person name="Wincker P."/>
            <person name="Grigoriev I.V."/>
            <person name="Bonfante P."/>
            <person name="Martin F.M."/>
        </authorList>
    </citation>
    <scope>NUCLEOTIDE SEQUENCE [LARGE SCALE GENOMIC DNA]</scope>
    <source>
        <strain evidence="1 2">120613-1</strain>
    </source>
</reference>
<evidence type="ECO:0000313" key="1">
    <source>
        <dbReference type="EMBL" id="RPA99890.1"/>
    </source>
</evidence>
<sequence length="81" mass="8827">MGVGIGIQTPIEEIKGEVSLESTALPGTLTDINYIQSPEGTKKPDISNCQELEQWLILFTYSFLQHSASQRSAIVSCLSRG</sequence>
<dbReference type="OrthoDB" id="5489210at2759"/>
<dbReference type="Proteomes" id="UP000276215">
    <property type="component" value="Unassembled WGS sequence"/>
</dbReference>
<name>A0A3N4JUR1_9PEZI</name>
<evidence type="ECO:0000313" key="2">
    <source>
        <dbReference type="Proteomes" id="UP000276215"/>
    </source>
</evidence>
<dbReference type="AlphaFoldDB" id="A0A3N4JUR1"/>
<proteinExistence type="predicted"/>
<dbReference type="EMBL" id="ML120384">
    <property type="protein sequence ID" value="RPA99890.1"/>
    <property type="molecule type" value="Genomic_DNA"/>
</dbReference>
<gene>
    <name evidence="1" type="ORF">L873DRAFT_1806051</name>
</gene>
<keyword evidence="2" id="KW-1185">Reference proteome</keyword>
<accession>A0A3N4JUR1</accession>
<protein>
    <submittedName>
        <fullName evidence="1">Uncharacterized protein</fullName>
    </submittedName>
</protein>
<organism evidence="1 2">
    <name type="scientific">Choiromyces venosus 120613-1</name>
    <dbReference type="NCBI Taxonomy" id="1336337"/>
    <lineage>
        <taxon>Eukaryota</taxon>
        <taxon>Fungi</taxon>
        <taxon>Dikarya</taxon>
        <taxon>Ascomycota</taxon>
        <taxon>Pezizomycotina</taxon>
        <taxon>Pezizomycetes</taxon>
        <taxon>Pezizales</taxon>
        <taxon>Tuberaceae</taxon>
        <taxon>Choiromyces</taxon>
    </lineage>
</organism>